<evidence type="ECO:0000313" key="3">
    <source>
        <dbReference type="EMBL" id="MBB4621259.1"/>
    </source>
</evidence>
<dbReference type="EMBL" id="JACHOC010000002">
    <property type="protein sequence ID" value="MBB4621259.1"/>
    <property type="molecule type" value="Genomic_DNA"/>
</dbReference>
<organism evidence="3 4">
    <name type="scientific">Parabacteroides faecis</name>
    <dbReference type="NCBI Taxonomy" id="1217282"/>
    <lineage>
        <taxon>Bacteria</taxon>
        <taxon>Pseudomonadati</taxon>
        <taxon>Bacteroidota</taxon>
        <taxon>Bacteroidia</taxon>
        <taxon>Bacteroidales</taxon>
        <taxon>Tannerellaceae</taxon>
        <taxon>Parabacteroides</taxon>
    </lineage>
</organism>
<feature type="signal peptide" evidence="1">
    <location>
        <begin position="1"/>
        <end position="23"/>
    </location>
</feature>
<comment type="caution">
    <text evidence="3">The sequence shown here is derived from an EMBL/GenBank/DDBJ whole genome shotgun (WGS) entry which is preliminary data.</text>
</comment>
<dbReference type="Gene3D" id="3.20.20.80">
    <property type="entry name" value="Glycosidases"/>
    <property type="match status" value="1"/>
</dbReference>
<keyword evidence="1" id="KW-0732">Signal</keyword>
<dbReference type="Pfam" id="PF12905">
    <property type="entry name" value="Glyco_hydro_101"/>
    <property type="match status" value="1"/>
</dbReference>
<name>A0ABR6KIQ2_9BACT</name>
<dbReference type="Proteomes" id="UP000533637">
    <property type="component" value="Unassembled WGS sequence"/>
</dbReference>
<dbReference type="InterPro" id="IPR025706">
    <property type="entry name" value="Endoa_GalNAc"/>
</dbReference>
<proteinExistence type="predicted"/>
<protein>
    <recommendedName>
        <fullName evidence="2">Endo-alpha-N-acetylgalactosaminidase domain-containing protein</fullName>
    </recommendedName>
</protein>
<evidence type="ECO:0000256" key="1">
    <source>
        <dbReference type="SAM" id="SignalP"/>
    </source>
</evidence>
<accession>A0ABR6KIQ2</accession>
<sequence length="502" mass="58361">MKKKTHFGLLCLAFLLATHSLFSQGTSPESWRNISGEKYDWTKTMRPEQPYMHAYHQMQLMKIMLSYPDEKGNPVICYTFEQVLSLVKQMDAVTRGLPKTLYLVGWQYNGHDDKYPAWFEVNNALKRECDATGRESLLWLAKEARKYSTCISVHVNMTDAYDDSPLWDEYLSKGFISRNTDGTPMQIGVWNNRKAYQICYKNEWESGYAVRRIDALLELLPCIGEAGSIMIDAFFVRDNPYKKISWEEEESYQRRIFRYFRGKGIDVTHESFNRLREGKDLFIGLTPWYLWFEATEADYMKYPAYLTTGGASYLFAKQFPDLTKEQLQLGFLFGMSGRGEDCFGNLENGSLPDVNWIDKYRYQFYTGTLPYVYLNRYKPEKLTGKGENRVVYYNDDLTASLKDSTIIHHKRLLRDKDDLFIPVLWRDGREYMAYSVKGYSGKSWQLPPDWSDVHSVDIYKITPSGIFYKTSEVCTDGSVRLSLEPDEAVSVFPSTGCHKSGF</sequence>
<dbReference type="CDD" id="cd14244">
    <property type="entry name" value="GH_101_like"/>
    <property type="match status" value="1"/>
</dbReference>
<keyword evidence="4" id="KW-1185">Reference proteome</keyword>
<dbReference type="RefSeq" id="WP_183669475.1">
    <property type="nucleotide sequence ID" value="NZ_BMPB01000003.1"/>
</dbReference>
<reference evidence="3 4" key="1">
    <citation type="submission" date="2020-08" db="EMBL/GenBank/DDBJ databases">
        <title>Genomic Encyclopedia of Type Strains, Phase IV (KMG-IV): sequencing the most valuable type-strain genomes for metagenomic binning, comparative biology and taxonomic classification.</title>
        <authorList>
            <person name="Goeker M."/>
        </authorList>
    </citation>
    <scope>NUCLEOTIDE SEQUENCE [LARGE SCALE GENOMIC DNA]</scope>
    <source>
        <strain evidence="3 4">DSM 102983</strain>
    </source>
</reference>
<feature type="chain" id="PRO_5046540848" description="Endo-alpha-N-acetylgalactosaminidase domain-containing protein" evidence="1">
    <location>
        <begin position="24"/>
        <end position="502"/>
    </location>
</feature>
<feature type="domain" description="Endo-alpha-N-acetylgalactosaminidase" evidence="2">
    <location>
        <begin position="80"/>
        <end position="242"/>
    </location>
</feature>
<evidence type="ECO:0000259" key="2">
    <source>
        <dbReference type="Pfam" id="PF12905"/>
    </source>
</evidence>
<gene>
    <name evidence="3" type="ORF">GGQ57_001153</name>
</gene>
<evidence type="ECO:0000313" key="4">
    <source>
        <dbReference type="Proteomes" id="UP000533637"/>
    </source>
</evidence>